<dbReference type="CDD" id="cd00172">
    <property type="entry name" value="serpin"/>
    <property type="match status" value="1"/>
</dbReference>
<evidence type="ECO:0000313" key="6">
    <source>
        <dbReference type="Proteomes" id="UP001208570"/>
    </source>
</evidence>
<dbReference type="PROSITE" id="PS00284">
    <property type="entry name" value="SERPIN"/>
    <property type="match status" value="1"/>
</dbReference>
<comment type="similarity">
    <text evidence="1 2">Belongs to the serpin family.</text>
</comment>
<dbReference type="InterPro" id="IPR023795">
    <property type="entry name" value="Serpin_CS"/>
</dbReference>
<feature type="compositionally biased region" description="Polar residues" evidence="3">
    <location>
        <begin position="361"/>
        <end position="381"/>
    </location>
</feature>
<reference evidence="5" key="1">
    <citation type="journal article" date="2023" name="Mol. Biol. Evol.">
        <title>Third-Generation Sequencing Reveals the Adaptive Role of the Epigenome in Three Deep-Sea Polychaetes.</title>
        <authorList>
            <person name="Perez M."/>
            <person name="Aroh O."/>
            <person name="Sun Y."/>
            <person name="Lan Y."/>
            <person name="Juniper S.K."/>
            <person name="Young C.R."/>
            <person name="Angers B."/>
            <person name="Qian P.Y."/>
        </authorList>
    </citation>
    <scope>NUCLEOTIDE SEQUENCE</scope>
    <source>
        <strain evidence="5">P08H-3</strain>
    </source>
</reference>
<evidence type="ECO:0000256" key="3">
    <source>
        <dbReference type="SAM" id="MobiDB-lite"/>
    </source>
</evidence>
<dbReference type="GO" id="GO:0005615">
    <property type="term" value="C:extracellular space"/>
    <property type="evidence" value="ECO:0007669"/>
    <property type="project" value="InterPro"/>
</dbReference>
<evidence type="ECO:0000259" key="4">
    <source>
        <dbReference type="SMART" id="SM00093"/>
    </source>
</evidence>
<feature type="region of interest" description="Disordered" evidence="3">
    <location>
        <begin position="1"/>
        <end position="24"/>
    </location>
</feature>
<dbReference type="PANTHER" id="PTHR11461">
    <property type="entry name" value="SERINE PROTEASE INHIBITOR, SERPIN"/>
    <property type="match status" value="1"/>
</dbReference>
<organism evidence="5 6">
    <name type="scientific">Paralvinella palmiformis</name>
    <dbReference type="NCBI Taxonomy" id="53620"/>
    <lineage>
        <taxon>Eukaryota</taxon>
        <taxon>Metazoa</taxon>
        <taxon>Spiralia</taxon>
        <taxon>Lophotrochozoa</taxon>
        <taxon>Annelida</taxon>
        <taxon>Polychaeta</taxon>
        <taxon>Sedentaria</taxon>
        <taxon>Canalipalpata</taxon>
        <taxon>Terebellida</taxon>
        <taxon>Terebelliformia</taxon>
        <taxon>Alvinellidae</taxon>
        <taxon>Paralvinella</taxon>
    </lineage>
</organism>
<dbReference type="SUPFAM" id="SSF56574">
    <property type="entry name" value="Serpins"/>
    <property type="match status" value="1"/>
</dbReference>
<gene>
    <name evidence="5" type="ORF">LSH36_331g01013</name>
</gene>
<evidence type="ECO:0000256" key="2">
    <source>
        <dbReference type="RuleBase" id="RU000411"/>
    </source>
</evidence>
<dbReference type="InterPro" id="IPR036186">
    <property type="entry name" value="Serpin_sf"/>
</dbReference>
<keyword evidence="6" id="KW-1185">Reference proteome</keyword>
<name>A0AAD9N085_9ANNE</name>
<dbReference type="InterPro" id="IPR023796">
    <property type="entry name" value="Serpin_dom"/>
</dbReference>
<proteinExistence type="inferred from homology"/>
<dbReference type="GO" id="GO:0004867">
    <property type="term" value="F:serine-type endopeptidase inhibitor activity"/>
    <property type="evidence" value="ECO:0007669"/>
    <property type="project" value="InterPro"/>
</dbReference>
<sequence>MGSQVSLEGDTADGSGDGEPRPAQTTRSHLLCLSRAHNKFCLQLFQEYCKDGKRTGNFVLAPLGISIGLGLLHLGAKGTTQEEIAKALHLHEVAADQLLPAFAAIHYDTIKSHYPKGCVFGIALGLFAQSPIYLTPHYEDMCLHYQITRLKQADFRNRPDKARVEINQWAEERTNGRIKDVIPMGIIDRDTKILGLSGLYMKSLWLHPFDPRKTTDQPFQLPMKETLSVRMMCQQRLLRYGQHVKLDCEAVELPFANTYTTVLLLLPKKEDGIQKLETKLDRKSLEAIYDSLADEYVEVHFPRFRYELGLTLGDKLQRLGMKTMFTMGKSDFSNINSSRDLYVSRIFHHVYMEFDEGVPNGSASGSGPKNSPSGTEEGNSSQEDDKKTFRCDHPFMFVIRDDRTGAISFVGRVVRPLLAS</sequence>
<evidence type="ECO:0000313" key="5">
    <source>
        <dbReference type="EMBL" id="KAK2152332.1"/>
    </source>
</evidence>
<dbReference type="PANTHER" id="PTHR11461:SF211">
    <property type="entry name" value="GH10112P-RELATED"/>
    <property type="match status" value="1"/>
</dbReference>
<accession>A0AAD9N085</accession>
<dbReference type="Pfam" id="PF00079">
    <property type="entry name" value="Serpin"/>
    <property type="match status" value="1"/>
</dbReference>
<dbReference type="InterPro" id="IPR042178">
    <property type="entry name" value="Serpin_sf_1"/>
</dbReference>
<comment type="caution">
    <text evidence="5">The sequence shown here is derived from an EMBL/GenBank/DDBJ whole genome shotgun (WGS) entry which is preliminary data.</text>
</comment>
<feature type="domain" description="Serpin" evidence="4">
    <location>
        <begin position="42"/>
        <end position="416"/>
    </location>
</feature>
<feature type="region of interest" description="Disordered" evidence="3">
    <location>
        <begin position="358"/>
        <end position="387"/>
    </location>
</feature>
<dbReference type="AlphaFoldDB" id="A0AAD9N085"/>
<evidence type="ECO:0000256" key="1">
    <source>
        <dbReference type="ARBA" id="ARBA00009500"/>
    </source>
</evidence>
<dbReference type="InterPro" id="IPR000215">
    <property type="entry name" value="Serpin_fam"/>
</dbReference>
<dbReference type="InterPro" id="IPR042185">
    <property type="entry name" value="Serpin_sf_2"/>
</dbReference>
<protein>
    <recommendedName>
        <fullName evidence="4">Serpin domain-containing protein</fullName>
    </recommendedName>
</protein>
<dbReference type="EMBL" id="JAODUP010000331">
    <property type="protein sequence ID" value="KAK2152332.1"/>
    <property type="molecule type" value="Genomic_DNA"/>
</dbReference>
<dbReference type="Proteomes" id="UP001208570">
    <property type="component" value="Unassembled WGS sequence"/>
</dbReference>
<dbReference type="Gene3D" id="2.30.39.10">
    <property type="entry name" value="Alpha-1-antitrypsin, domain 1"/>
    <property type="match status" value="1"/>
</dbReference>
<dbReference type="SMART" id="SM00093">
    <property type="entry name" value="SERPIN"/>
    <property type="match status" value="1"/>
</dbReference>
<dbReference type="Gene3D" id="3.30.497.10">
    <property type="entry name" value="Antithrombin, subunit I, domain 2"/>
    <property type="match status" value="1"/>
</dbReference>